<dbReference type="RefSeq" id="WP_009149485.1">
    <property type="nucleotide sequence ID" value="NZ_CP121471.1"/>
</dbReference>
<reference evidence="1 2" key="2">
    <citation type="submission" date="2011-11" db="EMBL/GenBank/DDBJ databases">
        <authorList>
            <consortium name="US DOE Joint Genome Institute"/>
            <person name="Lucas S."/>
            <person name="Han J."/>
            <person name="Lapidus A."/>
            <person name="Cheng J.-F."/>
            <person name="Goodwin L."/>
            <person name="Pitluck S."/>
            <person name="Peters L."/>
            <person name="Ovchinnikova G."/>
            <person name="Zhang X."/>
            <person name="Detter J.C."/>
            <person name="Han C."/>
            <person name="Tapia R."/>
            <person name="Land M."/>
            <person name="Hauser L."/>
            <person name="Kyrpides N."/>
            <person name="Ivanova N."/>
            <person name="Pagani I."/>
            <person name="Vogl K."/>
            <person name="Liu Z."/>
            <person name="Overmann J."/>
            <person name="Frigaard N.-U."/>
            <person name="Bryant D."/>
            <person name="Woyke T."/>
        </authorList>
    </citation>
    <scope>NUCLEOTIDE SEQUENCE [LARGE SCALE GENOMIC DNA]</scope>
    <source>
        <strain evidence="1 2">970</strain>
    </source>
</reference>
<dbReference type="GO" id="GO:0000271">
    <property type="term" value="P:polysaccharide biosynthetic process"/>
    <property type="evidence" value="ECO:0007669"/>
    <property type="project" value="InterPro"/>
</dbReference>
<dbReference type="EMBL" id="JH603169">
    <property type="protein sequence ID" value="EIC22571.1"/>
    <property type="molecule type" value="Genomic_DNA"/>
</dbReference>
<accession>H8Z1U3</accession>
<keyword evidence="2" id="KW-1185">Reference proteome</keyword>
<dbReference type="AlphaFoldDB" id="H8Z1U3"/>
<evidence type="ECO:0000313" key="2">
    <source>
        <dbReference type="Proteomes" id="UP000002964"/>
    </source>
</evidence>
<dbReference type="HOGENOM" id="CLU_040135_1_0_6"/>
<dbReference type="Proteomes" id="UP000002964">
    <property type="component" value="Unassembled WGS sequence"/>
</dbReference>
<evidence type="ECO:0000313" key="1">
    <source>
        <dbReference type="EMBL" id="EIC22571.1"/>
    </source>
</evidence>
<proteinExistence type="predicted"/>
<dbReference type="GO" id="GO:0015774">
    <property type="term" value="P:polysaccharide transport"/>
    <property type="evidence" value="ECO:0007669"/>
    <property type="project" value="InterPro"/>
</dbReference>
<dbReference type="OrthoDB" id="9794206at2"/>
<gene>
    <name evidence="1" type="ORF">Thi970DRAFT_02843</name>
</gene>
<protein>
    <submittedName>
        <fullName evidence="1">Capsule polysaccharide export protein</fullName>
    </submittedName>
</protein>
<dbReference type="CDD" id="cd16441">
    <property type="entry name" value="beta_Kdo_transferase_KpsS"/>
    <property type="match status" value="1"/>
</dbReference>
<dbReference type="Pfam" id="PF05159">
    <property type="entry name" value="Capsule_synth"/>
    <property type="match status" value="1"/>
</dbReference>
<dbReference type="STRING" id="631362.Thi970DRAFT_02843"/>
<reference evidence="2" key="1">
    <citation type="submission" date="2011-06" db="EMBL/GenBank/DDBJ databases">
        <authorList>
            <consortium name="US DOE Joint Genome Institute (JGI-PGF)"/>
            <person name="Lucas S."/>
            <person name="Han J."/>
            <person name="Lapidus A."/>
            <person name="Cheng J.-F."/>
            <person name="Goodwin L."/>
            <person name="Pitluck S."/>
            <person name="Peters L."/>
            <person name="Land M.L."/>
            <person name="Hauser L."/>
            <person name="Vogl K."/>
            <person name="Liu Z."/>
            <person name="Overmann J."/>
            <person name="Frigaard N.-U."/>
            <person name="Bryant D.A."/>
            <person name="Woyke T.J."/>
        </authorList>
    </citation>
    <scope>NUCLEOTIDE SEQUENCE [LARGE SCALE GENOMIC DNA]</scope>
    <source>
        <strain evidence="2">970</strain>
    </source>
</reference>
<name>H8Z1U3_9GAMM</name>
<dbReference type="InterPro" id="IPR007833">
    <property type="entry name" value="Capsule_polysaccharide_synth"/>
</dbReference>
<organism evidence="1 2">
    <name type="scientific">Thiorhodovibrio frisius</name>
    <dbReference type="NCBI Taxonomy" id="631362"/>
    <lineage>
        <taxon>Bacteria</taxon>
        <taxon>Pseudomonadati</taxon>
        <taxon>Pseudomonadota</taxon>
        <taxon>Gammaproteobacteria</taxon>
        <taxon>Chromatiales</taxon>
        <taxon>Chromatiaceae</taxon>
        <taxon>Thiorhodovibrio</taxon>
    </lineage>
</organism>
<dbReference type="eggNOG" id="COG3562">
    <property type="taxonomic scope" value="Bacteria"/>
</dbReference>
<sequence>MLSAFAGQRVLLLQGPMGPFFWRLRLDLEAAGAEVFKINFCPGDRLYYPNDAIDYRGTLEDWPNYLSRLLARLDVDAVFLFGDCRHYHLGVPDVIRWQRAVLYVFEEGYLRPDFITVEKGGVNNFSSLSRDPAFYRGHVPRAPVEPPPRKVKNGFSRAAFHAVVYALANAAMGWRFPHYVHHRSLSPIPQAFYWLRAGWRKHYFGWRERPLAKRLTGALSKRYFIAPLQTHNDAQISIHSDFSSIEEFIEQVLVSFSRGAAPDHFLVFKHHPLDRGYREYGRFIARRAAKYGLQGRVLYVHDVHLPDLLNHTLGCVVINSTVGLSSILHKAPLCVLGTPIYDMPGLTFQGKLDDFWGDPGTVDYDLYIRFRSWLRAHNQANGNFYRPLPDVNNHTGVIWPPELEFDWGLDSIPKHALPRVVAGSASRAVPSGTGAARVTPVARGNLASLEVGSEL</sequence>